<dbReference type="Proteomes" id="UP000238493">
    <property type="component" value="Unassembled WGS sequence"/>
</dbReference>
<evidence type="ECO:0000256" key="1">
    <source>
        <dbReference type="SAM" id="MobiDB-lite"/>
    </source>
</evidence>
<dbReference type="EMBL" id="PTRC01000005">
    <property type="protein sequence ID" value="PQA75304.1"/>
    <property type="molecule type" value="Genomic_DNA"/>
</dbReference>
<proteinExistence type="predicted"/>
<name>A0A2S7J4Z1_9HYPH</name>
<gene>
    <name evidence="2" type="ORF">C3731_01640</name>
</gene>
<organism evidence="2 3">
    <name type="scientific">Brucella oryzae</name>
    <dbReference type="NCBI Taxonomy" id="335286"/>
    <lineage>
        <taxon>Bacteria</taxon>
        <taxon>Pseudomonadati</taxon>
        <taxon>Pseudomonadota</taxon>
        <taxon>Alphaproteobacteria</taxon>
        <taxon>Hyphomicrobiales</taxon>
        <taxon>Brucellaceae</taxon>
        <taxon>Brucella/Ochrobactrum group</taxon>
        <taxon>Brucella</taxon>
    </lineage>
</organism>
<comment type="caution">
    <text evidence="2">The sequence shown here is derived from an EMBL/GenBank/DDBJ whole genome shotgun (WGS) entry which is preliminary data.</text>
</comment>
<feature type="region of interest" description="Disordered" evidence="1">
    <location>
        <begin position="73"/>
        <end position="101"/>
    </location>
</feature>
<evidence type="ECO:0000313" key="3">
    <source>
        <dbReference type="Proteomes" id="UP000238493"/>
    </source>
</evidence>
<keyword evidence="3" id="KW-1185">Reference proteome</keyword>
<sequence>MVTIVVFLFLSGRSIATSMGVVRPRTIGPHPLGVHVALARWGGLRAGTKWKAAGDGFFASRCKAEGGGKKLATDVAGDERGEAGPRSDPCQSRSRMERPFQEVGGIRQWRPSLRLDARERNRRGPCWALRRRLILAVMARTRPFRE</sequence>
<feature type="compositionally biased region" description="Basic and acidic residues" evidence="1">
    <location>
        <begin position="73"/>
        <end position="85"/>
    </location>
</feature>
<evidence type="ECO:0000313" key="2">
    <source>
        <dbReference type="EMBL" id="PQA75304.1"/>
    </source>
</evidence>
<reference evidence="2 3" key="1">
    <citation type="submission" date="2018-02" db="EMBL/GenBank/DDBJ databases">
        <title>Draft genome sequence of Ochrobactrum oryzae found in Brazil.</title>
        <authorList>
            <person name="Cerdeira L."/>
            <person name="Andrade F."/>
            <person name="Zacariotto T."/>
            <person name="Barbosa B."/>
            <person name="Santos S."/>
            <person name="Cassetari V."/>
            <person name="Lincopan N."/>
        </authorList>
    </citation>
    <scope>NUCLEOTIDE SEQUENCE [LARGE SCALE GENOMIC DNA]</scope>
    <source>
        <strain evidence="2 3">OA447</strain>
    </source>
</reference>
<dbReference type="AlphaFoldDB" id="A0A2S7J4Z1"/>
<protein>
    <submittedName>
        <fullName evidence="2">Uncharacterized protein</fullName>
    </submittedName>
</protein>
<accession>A0A2S7J4Z1</accession>